<dbReference type="GO" id="GO:0016740">
    <property type="term" value="F:transferase activity"/>
    <property type="evidence" value="ECO:0007669"/>
    <property type="project" value="UniProtKB-KW"/>
</dbReference>
<dbReference type="OrthoDB" id="8775303at2"/>
<name>A0A7U4J778_9SPHN</name>
<dbReference type="NCBIfam" id="TIGR03901">
    <property type="entry name" value="MYXO-CTERM"/>
    <property type="match status" value="1"/>
</dbReference>
<evidence type="ECO:0000313" key="4">
    <source>
        <dbReference type="Proteomes" id="UP000032300"/>
    </source>
</evidence>
<feature type="chain" id="PRO_5031058245" evidence="1">
    <location>
        <begin position="24"/>
        <end position="348"/>
    </location>
</feature>
<evidence type="ECO:0000313" key="3">
    <source>
        <dbReference type="EMBL" id="AJP71524.1"/>
    </source>
</evidence>
<dbReference type="Pfam" id="PF20597">
    <property type="entry name" value="pAdhesive_15"/>
    <property type="match status" value="1"/>
</dbReference>
<organism evidence="3 4">
    <name type="scientific">Sphingomonas hengshuiensis</name>
    <dbReference type="NCBI Taxonomy" id="1609977"/>
    <lineage>
        <taxon>Bacteria</taxon>
        <taxon>Pseudomonadati</taxon>
        <taxon>Pseudomonadota</taxon>
        <taxon>Alphaproteobacteria</taxon>
        <taxon>Sphingomonadales</taxon>
        <taxon>Sphingomonadaceae</taxon>
        <taxon>Sphingomonas</taxon>
    </lineage>
</organism>
<dbReference type="RefSeq" id="WP_044331185.1">
    <property type="nucleotide sequence ID" value="NZ_CP010836.1"/>
</dbReference>
<dbReference type="KEGG" id="sphi:TS85_06645"/>
<keyword evidence="3" id="KW-0808">Transferase</keyword>
<dbReference type="AlphaFoldDB" id="A0A7U4J778"/>
<dbReference type="Proteomes" id="UP000032300">
    <property type="component" value="Chromosome"/>
</dbReference>
<dbReference type="InterPro" id="IPR026588">
    <property type="entry name" value="Choice_anch_A"/>
</dbReference>
<gene>
    <name evidence="3" type="ORF">TS85_06645</name>
</gene>
<dbReference type="InterPro" id="IPR024038">
    <property type="entry name" value="MYXO-CTERM"/>
</dbReference>
<reference evidence="3 4" key="2">
    <citation type="submission" date="2015-02" db="EMBL/GenBank/DDBJ databases">
        <title>The complete genome of Sphingomonas hengshuiensis sp. WHSC-8 isolated from soil of Hengshui Lake.</title>
        <authorList>
            <person name="Wei S."/>
            <person name="Guo J."/>
            <person name="Su C."/>
            <person name="Wu R."/>
            <person name="Zhang Z."/>
            <person name="Liang K."/>
            <person name="Li H."/>
            <person name="Wang T."/>
            <person name="Liu H."/>
            <person name="Zhang C."/>
            <person name="Li Z."/>
            <person name="Wang Q."/>
            <person name="Meng J."/>
        </authorList>
    </citation>
    <scope>NUCLEOTIDE SEQUENCE [LARGE SCALE GENOMIC DNA]</scope>
    <source>
        <strain evidence="3 4">WHSC-8</strain>
    </source>
</reference>
<feature type="signal peptide" evidence="1">
    <location>
        <begin position="1"/>
        <end position="23"/>
    </location>
</feature>
<dbReference type="NCBIfam" id="TIGR04215">
    <property type="entry name" value="choice_anch_A"/>
    <property type="match status" value="1"/>
</dbReference>
<feature type="domain" description="Choice-of-anchor A" evidence="2">
    <location>
        <begin position="30"/>
        <end position="296"/>
    </location>
</feature>
<keyword evidence="1" id="KW-0732">Signal</keyword>
<dbReference type="EMBL" id="CP010836">
    <property type="protein sequence ID" value="AJP71524.1"/>
    <property type="molecule type" value="Genomic_DNA"/>
</dbReference>
<keyword evidence="4" id="KW-1185">Reference proteome</keyword>
<evidence type="ECO:0000256" key="1">
    <source>
        <dbReference type="SAM" id="SignalP"/>
    </source>
</evidence>
<reference evidence="3 4" key="1">
    <citation type="journal article" date="2015" name="Int. J. Syst. Evol. Microbiol.">
        <title>Sphingomonas hengshuiensis sp. nov., isolated from lake wetland.</title>
        <authorList>
            <person name="Wei S."/>
            <person name="Wang T."/>
            <person name="Liu H."/>
            <person name="Zhang C."/>
            <person name="Guo J."/>
            <person name="Wang Q."/>
            <person name="Liang K."/>
            <person name="Zhang Z."/>
        </authorList>
    </citation>
    <scope>NUCLEOTIDE SEQUENCE [LARGE SCALE GENOMIC DNA]</scope>
    <source>
        <strain evidence="3 4">WHSC-8</strain>
    </source>
</reference>
<sequence>MRNLTILLAATALTIALAVPARAQSVTSTDALRQWNLIVLGDLQSSSEVEGRTFVGGDLTGNSSNYQIGTPATSSLGIPGLTVVGDVVGGTKNLNNGSGAIVGGNVSSGFNLNGAAQTVQVGGTISNTNVNQNTVQSGLGTSDPAFLTNLNQQKSLLTSSLTDLSATLKGLDANSNVTISGNRATFNATPDASGVAVFNLTAAQLDSIGEVQFNLNGADTAIVNVSGTAITLNDNFLGGTSNLGEHVIWNFPDAKTLDLSTAWGGSVLAPGADATTSNYIQGSAVFGNLVQNGEMHMGTYTGSYYPPTTPPGGDTPTPIPEEALGLFAVGALGLLYARRRRRQAALAG</sequence>
<proteinExistence type="predicted"/>
<protein>
    <submittedName>
        <fullName evidence="3">Glycosyl transferase family 1</fullName>
    </submittedName>
</protein>
<accession>A0A7U4J778</accession>
<evidence type="ECO:0000259" key="2">
    <source>
        <dbReference type="Pfam" id="PF20597"/>
    </source>
</evidence>